<protein>
    <submittedName>
        <fullName evidence="2">Uncharacterized protein</fullName>
    </submittedName>
</protein>
<dbReference type="EMBL" id="VFPE01000001">
    <property type="protein sequence ID" value="TQM33792.1"/>
    <property type="molecule type" value="Genomic_DNA"/>
</dbReference>
<dbReference type="AlphaFoldDB" id="A0A543FJ48"/>
<accession>A0A543FJ48</accession>
<feature type="region of interest" description="Disordered" evidence="1">
    <location>
        <begin position="38"/>
        <end position="86"/>
    </location>
</feature>
<sequence length="86" mass="9179">MPARGTGRSVDEEFFEIVYGDEELLAEEFDAIIAANWPAAPAGPTSGASRPVRGRSPSGGRVVRRRGDLSDSGRAGARERSPPREP</sequence>
<evidence type="ECO:0000313" key="2">
    <source>
        <dbReference type="EMBL" id="TQM33792.1"/>
    </source>
</evidence>
<evidence type="ECO:0000313" key="3">
    <source>
        <dbReference type="Proteomes" id="UP000320235"/>
    </source>
</evidence>
<dbReference type="Proteomes" id="UP000320235">
    <property type="component" value="Unassembled WGS sequence"/>
</dbReference>
<keyword evidence="3" id="KW-1185">Reference proteome</keyword>
<comment type="caution">
    <text evidence="2">The sequence shown here is derived from an EMBL/GenBank/DDBJ whole genome shotgun (WGS) entry which is preliminary data.</text>
</comment>
<organism evidence="2 3">
    <name type="scientific">Microbacterium kyungheense</name>
    <dbReference type="NCBI Taxonomy" id="1263636"/>
    <lineage>
        <taxon>Bacteria</taxon>
        <taxon>Bacillati</taxon>
        <taxon>Actinomycetota</taxon>
        <taxon>Actinomycetes</taxon>
        <taxon>Micrococcales</taxon>
        <taxon>Microbacteriaceae</taxon>
        <taxon>Microbacterium</taxon>
    </lineage>
</organism>
<name>A0A543FJ48_9MICO</name>
<reference evidence="2 3" key="1">
    <citation type="submission" date="2019-06" db="EMBL/GenBank/DDBJ databases">
        <title>Sequencing the genomes of 1000 actinobacteria strains.</title>
        <authorList>
            <person name="Klenk H.-P."/>
        </authorList>
    </citation>
    <scope>NUCLEOTIDE SEQUENCE [LARGE SCALE GENOMIC DNA]</scope>
    <source>
        <strain evidence="2 3">DSM 105492</strain>
    </source>
</reference>
<proteinExistence type="predicted"/>
<feature type="compositionally biased region" description="Low complexity" evidence="1">
    <location>
        <begin position="38"/>
        <end position="61"/>
    </location>
</feature>
<gene>
    <name evidence="2" type="ORF">FB391_0075</name>
</gene>
<dbReference type="RefSeq" id="WP_141892337.1">
    <property type="nucleotide sequence ID" value="NZ_BAABLH010000013.1"/>
</dbReference>
<evidence type="ECO:0000256" key="1">
    <source>
        <dbReference type="SAM" id="MobiDB-lite"/>
    </source>
</evidence>
<feature type="compositionally biased region" description="Basic and acidic residues" evidence="1">
    <location>
        <begin position="65"/>
        <end position="86"/>
    </location>
</feature>